<proteinExistence type="predicted"/>
<dbReference type="SUPFAM" id="SSF81383">
    <property type="entry name" value="F-box domain"/>
    <property type="match status" value="1"/>
</dbReference>
<evidence type="ECO:0008006" key="3">
    <source>
        <dbReference type="Google" id="ProtNLM"/>
    </source>
</evidence>
<evidence type="ECO:0000313" key="1">
    <source>
        <dbReference type="EMBL" id="KAK7473245.1"/>
    </source>
</evidence>
<accession>A0ABR1K994</accession>
<reference evidence="1 2" key="1">
    <citation type="submission" date="2024-01" db="EMBL/GenBank/DDBJ databases">
        <title>A draft genome for the cacao thread blight pathogen Marasmiellus scandens.</title>
        <authorList>
            <person name="Baruah I.K."/>
            <person name="Leung J."/>
            <person name="Bukari Y."/>
            <person name="Amoako-Attah I."/>
            <person name="Meinhardt L.W."/>
            <person name="Bailey B.A."/>
            <person name="Cohen S.P."/>
        </authorList>
    </citation>
    <scope>NUCLEOTIDE SEQUENCE [LARGE SCALE GENOMIC DNA]</scope>
    <source>
        <strain evidence="1 2">GH-19</strain>
    </source>
</reference>
<organism evidence="1 2">
    <name type="scientific">Marasmiellus scandens</name>
    <dbReference type="NCBI Taxonomy" id="2682957"/>
    <lineage>
        <taxon>Eukaryota</taxon>
        <taxon>Fungi</taxon>
        <taxon>Dikarya</taxon>
        <taxon>Basidiomycota</taxon>
        <taxon>Agaricomycotina</taxon>
        <taxon>Agaricomycetes</taxon>
        <taxon>Agaricomycetidae</taxon>
        <taxon>Agaricales</taxon>
        <taxon>Marasmiineae</taxon>
        <taxon>Omphalotaceae</taxon>
        <taxon>Marasmiellus</taxon>
    </lineage>
</organism>
<evidence type="ECO:0000313" key="2">
    <source>
        <dbReference type="Proteomes" id="UP001498398"/>
    </source>
</evidence>
<name>A0ABR1K994_9AGAR</name>
<dbReference type="EMBL" id="JBANRG010000001">
    <property type="protein sequence ID" value="KAK7473245.1"/>
    <property type="molecule type" value="Genomic_DNA"/>
</dbReference>
<sequence>MLHMDFLTSLPDDLIQVIALHIPTTVDLFSLSLVNKCTRACLSEPVLFKWRLQKNRWDVELWEQGAANSDHLNHDQRNRDRWFRIDFIHTRTKQLFDEATVDGAILPFVGNSGNPSETNVTLRWLENLSCVLQAVLVHHTSLNVPHLTEVKYWPVWNILFQSLDELCSQSILPNITSSSDQSHQLTDDTLQLLALSVGTVFHRINRQQLSEMLGERLLNSAFCKIIQNGNSLNPGVHTLMCPRFSSVLLATSILRMMMLSEIHRRDNDDSGRNRTCVQVLPGSLASLAPQIAKFDWIDVIIPRDQQKSFSYRKFPPLDALTVEGTSWLGYYTVRSYPRIRFDPLMRMTLKRVTTDENVVFEGSGSDGIDTFSLRGHVDLERGTLEAEKAYLNQSFKWNWTGFITPFGLVGKWGGAAWGGWWWIWPAA</sequence>
<protein>
    <recommendedName>
        <fullName evidence="3">F-box domain-containing protein</fullName>
    </recommendedName>
</protein>
<gene>
    <name evidence="1" type="ORF">VKT23_001343</name>
</gene>
<keyword evidence="2" id="KW-1185">Reference proteome</keyword>
<dbReference type="Proteomes" id="UP001498398">
    <property type="component" value="Unassembled WGS sequence"/>
</dbReference>
<dbReference type="InterPro" id="IPR036047">
    <property type="entry name" value="F-box-like_dom_sf"/>
</dbReference>
<comment type="caution">
    <text evidence="1">The sequence shown here is derived from an EMBL/GenBank/DDBJ whole genome shotgun (WGS) entry which is preliminary data.</text>
</comment>